<gene>
    <name evidence="7" type="ORF">WM40_21505</name>
</gene>
<keyword evidence="7" id="KW-0503">Monooxygenase</keyword>
<dbReference type="InterPro" id="IPR017941">
    <property type="entry name" value="Rieske_2Fe-2S"/>
</dbReference>
<keyword evidence="2" id="KW-0479">Metal-binding</keyword>
<sequence length="115" mass="12542">MSGLLGLEASNQVAPPSPDGGARIINEDSDGRALVVLRRGQQVWAYVNRCPHFSIPLDFEPGKVLCYRSQVVMCAHHSALFRFEDGRCIEGPCEGATLEAIPVEVDTSGWVVFAR</sequence>
<dbReference type="GO" id="GO:0046872">
    <property type="term" value="F:metal ion binding"/>
    <property type="evidence" value="ECO:0007669"/>
    <property type="project" value="UniProtKB-KW"/>
</dbReference>
<dbReference type="STRING" id="28092.WM40_21505"/>
<evidence type="ECO:0000259" key="6">
    <source>
        <dbReference type="PROSITE" id="PS51296"/>
    </source>
</evidence>
<evidence type="ECO:0000313" key="8">
    <source>
        <dbReference type="Proteomes" id="UP000033618"/>
    </source>
</evidence>
<evidence type="ECO:0000313" key="7">
    <source>
        <dbReference type="EMBL" id="KKB61736.1"/>
    </source>
</evidence>
<dbReference type="SUPFAM" id="SSF50022">
    <property type="entry name" value="ISP domain"/>
    <property type="match status" value="1"/>
</dbReference>
<dbReference type="Proteomes" id="UP000033618">
    <property type="component" value="Unassembled WGS sequence"/>
</dbReference>
<dbReference type="PANTHER" id="PTHR40261">
    <property type="match status" value="1"/>
</dbReference>
<organism evidence="7 8">
    <name type="scientific">Robbsia andropogonis</name>
    <dbReference type="NCBI Taxonomy" id="28092"/>
    <lineage>
        <taxon>Bacteria</taxon>
        <taxon>Pseudomonadati</taxon>
        <taxon>Pseudomonadota</taxon>
        <taxon>Betaproteobacteria</taxon>
        <taxon>Burkholderiales</taxon>
        <taxon>Burkholderiaceae</taxon>
        <taxon>Robbsia</taxon>
    </lineage>
</organism>
<dbReference type="OrthoDB" id="9794779at2"/>
<dbReference type="GO" id="GO:0004497">
    <property type="term" value="F:monooxygenase activity"/>
    <property type="evidence" value="ECO:0007669"/>
    <property type="project" value="UniProtKB-KW"/>
</dbReference>
<dbReference type="EMBL" id="LAQU01000033">
    <property type="protein sequence ID" value="KKB61736.1"/>
    <property type="molecule type" value="Genomic_DNA"/>
</dbReference>
<evidence type="ECO:0000256" key="3">
    <source>
        <dbReference type="ARBA" id="ARBA00023004"/>
    </source>
</evidence>
<dbReference type="InterPro" id="IPR036922">
    <property type="entry name" value="Rieske_2Fe-2S_sf"/>
</dbReference>
<name>A0A0F5JV54_9BURK</name>
<dbReference type="AlphaFoldDB" id="A0A0F5JV54"/>
<comment type="caution">
    <text evidence="7">The sequence shown here is derived from an EMBL/GenBank/DDBJ whole genome shotgun (WGS) entry which is preliminary data.</text>
</comment>
<dbReference type="Pfam" id="PF00355">
    <property type="entry name" value="Rieske"/>
    <property type="match status" value="1"/>
</dbReference>
<proteinExistence type="predicted"/>
<dbReference type="RefSeq" id="WP_046153929.1">
    <property type="nucleotide sequence ID" value="NZ_CADFGU010000002.1"/>
</dbReference>
<keyword evidence="3" id="KW-0408">Iron</keyword>
<evidence type="ECO:0000256" key="4">
    <source>
        <dbReference type="ARBA" id="ARBA00023014"/>
    </source>
</evidence>
<evidence type="ECO:0000256" key="5">
    <source>
        <dbReference type="SAM" id="MobiDB-lite"/>
    </source>
</evidence>
<evidence type="ECO:0000256" key="2">
    <source>
        <dbReference type="ARBA" id="ARBA00022723"/>
    </source>
</evidence>
<accession>A0A0F5JV54</accession>
<reference evidence="7 8" key="1">
    <citation type="submission" date="2015-03" db="EMBL/GenBank/DDBJ databases">
        <title>Draft Genome Sequence of Burkholderia andropogonis type strain ICMP2807, isolated from Sorghum bicolor.</title>
        <authorList>
            <person name="Lopes-Santos L."/>
            <person name="Castro D.B."/>
            <person name="Ottoboni L.M."/>
            <person name="Park D."/>
            <person name="Weirc B.S."/>
            <person name="Destefano S.A."/>
        </authorList>
    </citation>
    <scope>NUCLEOTIDE SEQUENCE [LARGE SCALE GENOMIC DNA]</scope>
    <source>
        <strain evidence="7 8">ICMP2807</strain>
    </source>
</reference>
<dbReference type="PROSITE" id="PS51296">
    <property type="entry name" value="RIESKE"/>
    <property type="match status" value="1"/>
</dbReference>
<feature type="domain" description="Rieske" evidence="6">
    <location>
        <begin position="11"/>
        <end position="112"/>
    </location>
</feature>
<dbReference type="PANTHER" id="PTHR40261:SF1">
    <property type="entry name" value="RIESKE DOMAIN-CONTAINING PROTEIN"/>
    <property type="match status" value="1"/>
</dbReference>
<feature type="region of interest" description="Disordered" evidence="5">
    <location>
        <begin position="1"/>
        <end position="24"/>
    </location>
</feature>
<protein>
    <submittedName>
        <fullName evidence="7">4-nitrocatechol monooxygenase</fullName>
    </submittedName>
</protein>
<dbReference type="CDD" id="cd03467">
    <property type="entry name" value="Rieske"/>
    <property type="match status" value="1"/>
</dbReference>
<keyword evidence="1" id="KW-0001">2Fe-2S</keyword>
<keyword evidence="7" id="KW-0560">Oxidoreductase</keyword>
<dbReference type="Gene3D" id="2.102.10.10">
    <property type="entry name" value="Rieske [2Fe-2S] iron-sulphur domain"/>
    <property type="match status" value="1"/>
</dbReference>
<dbReference type="GO" id="GO:0051537">
    <property type="term" value="F:2 iron, 2 sulfur cluster binding"/>
    <property type="evidence" value="ECO:0007669"/>
    <property type="project" value="UniProtKB-KW"/>
</dbReference>
<keyword evidence="8" id="KW-1185">Reference proteome</keyword>
<dbReference type="PATRIC" id="fig|28092.6.peg.5063"/>
<keyword evidence="4" id="KW-0411">Iron-sulfur</keyword>
<evidence type="ECO:0000256" key="1">
    <source>
        <dbReference type="ARBA" id="ARBA00022714"/>
    </source>
</evidence>